<reference evidence="1 2" key="1">
    <citation type="journal article" date="2016" name="Front. Microbiol.">
        <title>Genomic Resource of Rice Seed Associated Bacteria.</title>
        <authorList>
            <person name="Midha S."/>
            <person name="Bansal K."/>
            <person name="Sharma S."/>
            <person name="Kumar N."/>
            <person name="Patil P.P."/>
            <person name="Chaudhry V."/>
            <person name="Patil P.B."/>
        </authorList>
    </citation>
    <scope>NUCLEOTIDE SEQUENCE [LARGE SCALE GENOMIC DNA]</scope>
    <source>
        <strain evidence="1 2">NS184</strain>
    </source>
</reference>
<dbReference type="STRING" id="33881.NS184_07660"/>
<dbReference type="RefSeq" id="WP_058725525.1">
    <property type="nucleotide sequence ID" value="NZ_LDQC01000040.1"/>
</dbReference>
<evidence type="ECO:0000313" key="2">
    <source>
        <dbReference type="Proteomes" id="UP000078252"/>
    </source>
</evidence>
<gene>
    <name evidence="1" type="ORF">NS184_07660</name>
</gene>
<proteinExistence type="predicted"/>
<dbReference type="Gene3D" id="1.10.260.40">
    <property type="entry name" value="lambda repressor-like DNA-binding domains"/>
    <property type="match status" value="1"/>
</dbReference>
<dbReference type="EMBL" id="LDQC01000040">
    <property type="protein sequence ID" value="KTR07389.1"/>
    <property type="molecule type" value="Genomic_DNA"/>
</dbReference>
<dbReference type="AlphaFoldDB" id="A0A175RWX6"/>
<comment type="caution">
    <text evidence="1">The sequence shown here is derived from an EMBL/GenBank/DDBJ whole genome shotgun (WGS) entry which is preliminary data.</text>
</comment>
<evidence type="ECO:0000313" key="1">
    <source>
        <dbReference type="EMBL" id="KTR07389.1"/>
    </source>
</evidence>
<name>A0A175RWX6_9MICO</name>
<accession>A0A175RWX6</accession>
<organism evidence="1 2">
    <name type="scientific">Curtobacterium luteum</name>
    <dbReference type="NCBI Taxonomy" id="33881"/>
    <lineage>
        <taxon>Bacteria</taxon>
        <taxon>Bacillati</taxon>
        <taxon>Actinomycetota</taxon>
        <taxon>Actinomycetes</taxon>
        <taxon>Micrococcales</taxon>
        <taxon>Microbacteriaceae</taxon>
        <taxon>Curtobacterium</taxon>
    </lineage>
</organism>
<protein>
    <submittedName>
        <fullName evidence="1">Uncharacterized protein</fullName>
    </submittedName>
</protein>
<dbReference type="GO" id="GO:0003677">
    <property type="term" value="F:DNA binding"/>
    <property type="evidence" value="ECO:0007669"/>
    <property type="project" value="InterPro"/>
</dbReference>
<sequence length="147" mass="16120">MDRVVDDRGGALDAPELARRLSLLLDFEEAQRGSPVPFAAVEEYVAAHGGSLSRAKWTYMLSGDGRRNRDSGLLRLLAGFFEVDERFLLEDSAVPERISAQLALVRSLRTARVSGFAARTFPGELSADALRRIAEVLEEESQRGSVA</sequence>
<dbReference type="Proteomes" id="UP000078252">
    <property type="component" value="Unassembled WGS sequence"/>
</dbReference>
<dbReference type="InterPro" id="IPR010982">
    <property type="entry name" value="Lambda_DNA-bd_dom_sf"/>
</dbReference>
<dbReference type="PATRIC" id="fig|33881.3.peg.1848"/>